<dbReference type="EMBL" id="NVWI01000021">
    <property type="protein sequence ID" value="PCJ39001.1"/>
    <property type="molecule type" value="Genomic_DNA"/>
</dbReference>
<evidence type="ECO:0000313" key="2">
    <source>
        <dbReference type="Proteomes" id="UP000228987"/>
    </source>
</evidence>
<comment type="caution">
    <text evidence="1">The sequence shown here is derived from an EMBL/GenBank/DDBJ whole genome shotgun (WGS) entry which is preliminary data.</text>
</comment>
<proteinExistence type="predicted"/>
<protein>
    <submittedName>
        <fullName evidence="1">Uncharacterized protein</fullName>
    </submittedName>
</protein>
<name>A0A2A5C6A6_9GAMM</name>
<gene>
    <name evidence="1" type="ORF">COA71_14730</name>
</gene>
<reference evidence="2" key="1">
    <citation type="submission" date="2017-08" db="EMBL/GenBank/DDBJ databases">
        <title>A dynamic microbial community with high functional redundancy inhabits the cold, oxic subseafloor aquifer.</title>
        <authorList>
            <person name="Tully B.J."/>
            <person name="Wheat C.G."/>
            <person name="Glazer B.T."/>
            <person name="Huber J.A."/>
        </authorList>
    </citation>
    <scope>NUCLEOTIDE SEQUENCE [LARGE SCALE GENOMIC DNA]</scope>
</reference>
<evidence type="ECO:0000313" key="1">
    <source>
        <dbReference type="EMBL" id="PCJ39001.1"/>
    </source>
</evidence>
<accession>A0A2A5C6A6</accession>
<organism evidence="1 2">
    <name type="scientific">SAR86 cluster bacterium</name>
    <dbReference type="NCBI Taxonomy" id="2030880"/>
    <lineage>
        <taxon>Bacteria</taxon>
        <taxon>Pseudomonadati</taxon>
        <taxon>Pseudomonadota</taxon>
        <taxon>Gammaproteobacteria</taxon>
        <taxon>SAR86 cluster</taxon>
    </lineage>
</organism>
<sequence length="151" mass="17474">MRGKRIMLLNMKVDPTLIDTVDLYKYRVSEDAQNKSVKFYPPILSIFFLGISGRANLKPKYIYGTDIISAIGTLFRIGFYTKVEADKLCALVDEDLEKLRLQHDYIVSKLGFVPKNFMAFNGKFNQYEVIFTGLPNYVMLYDSYKNNVKLD</sequence>
<dbReference type="Proteomes" id="UP000228987">
    <property type="component" value="Unassembled WGS sequence"/>
</dbReference>
<dbReference type="AlphaFoldDB" id="A0A2A5C6A6"/>